<name>A0A8H3UCN4_VENIN</name>
<proteinExistence type="predicted"/>
<sequence length="268" mass="29987">MASRKRARADTAGSSIPQLDTNNQTPSNLSHGTVPTSSSASATIPEYDLRTALEAIPPKEIIETLITLSSSNPHIATWARTYYHCILGEERAKVINFDHFSKTVWHEINTKCARMKGSQQYEASFEVAFTVERKIRSIASQVKEDSSWGTKKSAMETLRKIAKTICLSGDCIGSEVRKQFQHNDALTESMLHVVNCMSIDERVEMCSVDDGRGPFSGKMEEVAKEWKGNCLCEGMDDVLDMLIGPELEEDDDKDQDDEDEEENEKIQT</sequence>
<dbReference type="OrthoDB" id="4364733at2759"/>
<feature type="region of interest" description="Disordered" evidence="1">
    <location>
        <begin position="244"/>
        <end position="268"/>
    </location>
</feature>
<evidence type="ECO:0000313" key="6">
    <source>
        <dbReference type="Proteomes" id="UP000490939"/>
    </source>
</evidence>
<dbReference type="EMBL" id="WNWR01000888">
    <property type="protein sequence ID" value="KAE9967664.1"/>
    <property type="molecule type" value="Genomic_DNA"/>
</dbReference>
<dbReference type="Proteomes" id="UP000490939">
    <property type="component" value="Unassembled WGS sequence"/>
</dbReference>
<dbReference type="Proteomes" id="UP000447873">
    <property type="component" value="Unassembled WGS sequence"/>
</dbReference>
<evidence type="ECO:0000313" key="5">
    <source>
        <dbReference type="Proteomes" id="UP000447873"/>
    </source>
</evidence>
<reference evidence="4 6" key="1">
    <citation type="submission" date="2019-07" db="EMBL/GenBank/DDBJ databases">
        <title>Venturia inaequalis Genome Resource.</title>
        <authorList>
            <person name="Lichtner F.J."/>
        </authorList>
    </citation>
    <scope>NUCLEOTIDE SEQUENCE [LARGE SCALE GENOMIC DNA]</scope>
    <source>
        <strain evidence="2 5">120213</strain>
        <strain evidence="3">Bline_iso_100314</strain>
        <strain evidence="4 6">DMI_063113</strain>
    </source>
</reference>
<dbReference type="AlphaFoldDB" id="A0A8H3UCN4"/>
<keyword evidence="6" id="KW-1185">Reference proteome</keyword>
<gene>
    <name evidence="3" type="ORF">BLS_008057</name>
    <name evidence="4" type="ORF">EG327_011339</name>
    <name evidence="2" type="ORF">EG328_011035</name>
</gene>
<evidence type="ECO:0000313" key="2">
    <source>
        <dbReference type="EMBL" id="KAE9963792.1"/>
    </source>
</evidence>
<feature type="region of interest" description="Disordered" evidence="1">
    <location>
        <begin position="1"/>
        <end position="41"/>
    </location>
</feature>
<organism evidence="4 6">
    <name type="scientific">Venturia inaequalis</name>
    <name type="common">Apple scab fungus</name>
    <dbReference type="NCBI Taxonomy" id="5025"/>
    <lineage>
        <taxon>Eukaryota</taxon>
        <taxon>Fungi</taxon>
        <taxon>Dikarya</taxon>
        <taxon>Ascomycota</taxon>
        <taxon>Pezizomycotina</taxon>
        <taxon>Dothideomycetes</taxon>
        <taxon>Pleosporomycetidae</taxon>
        <taxon>Venturiales</taxon>
        <taxon>Venturiaceae</taxon>
        <taxon>Venturia</taxon>
    </lineage>
</organism>
<protein>
    <submittedName>
        <fullName evidence="4">Uncharacterized protein</fullName>
    </submittedName>
</protein>
<feature type="compositionally biased region" description="Acidic residues" evidence="1">
    <location>
        <begin position="246"/>
        <end position="268"/>
    </location>
</feature>
<accession>A0A8H3UCN4</accession>
<evidence type="ECO:0000313" key="4">
    <source>
        <dbReference type="EMBL" id="KAE9967664.1"/>
    </source>
</evidence>
<evidence type="ECO:0000256" key="1">
    <source>
        <dbReference type="SAM" id="MobiDB-lite"/>
    </source>
</evidence>
<dbReference type="EMBL" id="WNWS01000778">
    <property type="protein sequence ID" value="KAE9963792.1"/>
    <property type="molecule type" value="Genomic_DNA"/>
</dbReference>
<dbReference type="EMBL" id="WNWQ01000664">
    <property type="protein sequence ID" value="KAE9964806.1"/>
    <property type="molecule type" value="Genomic_DNA"/>
</dbReference>
<dbReference type="Proteomes" id="UP000433883">
    <property type="component" value="Unassembled WGS sequence"/>
</dbReference>
<feature type="compositionally biased region" description="Polar residues" evidence="1">
    <location>
        <begin position="12"/>
        <end position="41"/>
    </location>
</feature>
<evidence type="ECO:0000313" key="3">
    <source>
        <dbReference type="EMBL" id="KAE9964806.1"/>
    </source>
</evidence>
<comment type="caution">
    <text evidence="4">The sequence shown here is derived from an EMBL/GenBank/DDBJ whole genome shotgun (WGS) entry which is preliminary data.</text>
</comment>